<keyword evidence="1" id="KW-1133">Transmembrane helix</keyword>
<sequence length="134" mass="14592">MLFLLLGFTAVLLLGFWLAGSFVPTPQEAVVVSGTPPPDREGADWTLIWTLIVASWATAFLQRPFWLSLLLSVAIAGFGALLVVGGAVAGYADSYLRPGDDSNWALFWCGVAMVASRLVTLYLWLRKHPEELVP</sequence>
<evidence type="ECO:0000256" key="1">
    <source>
        <dbReference type="SAM" id="Phobius"/>
    </source>
</evidence>
<keyword evidence="1" id="KW-0812">Transmembrane</keyword>
<keyword evidence="3" id="KW-1185">Reference proteome</keyword>
<feature type="transmembrane region" description="Helical" evidence="1">
    <location>
        <begin position="69"/>
        <end position="92"/>
    </location>
</feature>
<dbReference type="EMBL" id="SZUA01000003">
    <property type="protein sequence ID" value="TKR29684.1"/>
    <property type="molecule type" value="Genomic_DNA"/>
</dbReference>
<name>A0A4U5JJW6_9GAMM</name>
<accession>A0A4U5JJW6</accession>
<organism evidence="2 3">
    <name type="scientific">Luteimonas gilva</name>
    <dbReference type="NCBI Taxonomy" id="2572684"/>
    <lineage>
        <taxon>Bacteria</taxon>
        <taxon>Pseudomonadati</taxon>
        <taxon>Pseudomonadota</taxon>
        <taxon>Gammaproteobacteria</taxon>
        <taxon>Lysobacterales</taxon>
        <taxon>Lysobacteraceae</taxon>
        <taxon>Luteimonas</taxon>
    </lineage>
</organism>
<comment type="caution">
    <text evidence="2">The sequence shown here is derived from an EMBL/GenBank/DDBJ whole genome shotgun (WGS) entry which is preliminary data.</text>
</comment>
<evidence type="ECO:0000313" key="3">
    <source>
        <dbReference type="Proteomes" id="UP000308707"/>
    </source>
</evidence>
<keyword evidence="1" id="KW-0472">Membrane</keyword>
<protein>
    <submittedName>
        <fullName evidence="2">Uncharacterized protein</fullName>
    </submittedName>
</protein>
<feature type="transmembrane region" description="Helical" evidence="1">
    <location>
        <begin position="104"/>
        <end position="125"/>
    </location>
</feature>
<gene>
    <name evidence="2" type="ORF">FCE95_16310</name>
</gene>
<proteinExistence type="predicted"/>
<evidence type="ECO:0000313" key="2">
    <source>
        <dbReference type="EMBL" id="TKR29684.1"/>
    </source>
</evidence>
<reference evidence="2 3" key="1">
    <citation type="submission" date="2019-04" db="EMBL/GenBank/DDBJ databases">
        <title>Reference strain of H23.</title>
        <authorList>
            <person name="Luo X."/>
        </authorList>
    </citation>
    <scope>NUCLEOTIDE SEQUENCE [LARGE SCALE GENOMIC DNA]</scope>
    <source>
        <strain evidence="2 3">H23</strain>
    </source>
</reference>
<feature type="transmembrane region" description="Helical" evidence="1">
    <location>
        <begin position="45"/>
        <end position="62"/>
    </location>
</feature>
<dbReference type="Proteomes" id="UP000308707">
    <property type="component" value="Unassembled WGS sequence"/>
</dbReference>
<dbReference type="AlphaFoldDB" id="A0A4U5JJW6"/>
<dbReference type="RefSeq" id="WP_137268087.1">
    <property type="nucleotide sequence ID" value="NZ_SZUA01000003.1"/>
</dbReference>